<dbReference type="SUPFAM" id="SSF53613">
    <property type="entry name" value="Ribokinase-like"/>
    <property type="match status" value="1"/>
</dbReference>
<evidence type="ECO:0000313" key="2">
    <source>
        <dbReference type="EMBL" id="KAK7060309.1"/>
    </source>
</evidence>
<dbReference type="PANTHER" id="PTHR47098:SF2">
    <property type="entry name" value="PROTEIN MAK32"/>
    <property type="match status" value="1"/>
</dbReference>
<dbReference type="AlphaFoldDB" id="A0AAW0EB67"/>
<dbReference type="InterPro" id="IPR011611">
    <property type="entry name" value="PfkB_dom"/>
</dbReference>
<evidence type="ECO:0000313" key="3">
    <source>
        <dbReference type="Proteomes" id="UP001383192"/>
    </source>
</evidence>
<reference evidence="2 3" key="1">
    <citation type="submission" date="2024-01" db="EMBL/GenBank/DDBJ databases">
        <title>A draft genome for a cacao thread blight-causing isolate of Paramarasmius palmivorus.</title>
        <authorList>
            <person name="Baruah I.K."/>
            <person name="Bukari Y."/>
            <person name="Amoako-Attah I."/>
            <person name="Meinhardt L.W."/>
            <person name="Bailey B.A."/>
            <person name="Cohen S.P."/>
        </authorList>
    </citation>
    <scope>NUCLEOTIDE SEQUENCE [LARGE SCALE GENOMIC DNA]</scope>
    <source>
        <strain evidence="2 3">GH-12</strain>
    </source>
</reference>
<dbReference type="Proteomes" id="UP001383192">
    <property type="component" value="Unassembled WGS sequence"/>
</dbReference>
<keyword evidence="3" id="KW-1185">Reference proteome</keyword>
<dbReference type="Gene3D" id="3.40.1190.20">
    <property type="match status" value="1"/>
</dbReference>
<feature type="domain" description="Carbohydrate kinase PfkB" evidence="1">
    <location>
        <begin position="174"/>
        <end position="301"/>
    </location>
</feature>
<dbReference type="InterPro" id="IPR029056">
    <property type="entry name" value="Ribokinase-like"/>
</dbReference>
<sequence length="331" mass="36868">MAINPIFTTLGMFIIDEFEYLDEHGNPTDKESTFEIGGGGTYAAVGARIWLQPNHIGMIIDRGQDFPSAMQHDMEKYGKEMWLFRDRSDGVTTRALNSYRGEQRGFKYLTPRMRITPRDLEKTRFEKPKMLHFICSPSRASAIMSEVKEVKDWRPITIYEPIPINQDRCVPEELPALVNILPEIRILSPNADEAMTLLSLPVPASKQAIEHAAHKFLELGVKDSVVIRSGGMGAYVLGRDREGKWIPAFWQEASSKVVDVTGAGNSFLGGLAAGLELSNGDVYEASLYASVSASFTIEQGGLPVITGQDEWNSDSPSRRLNALRRQIDTES</sequence>
<evidence type="ECO:0000259" key="1">
    <source>
        <dbReference type="Pfam" id="PF00294"/>
    </source>
</evidence>
<comment type="caution">
    <text evidence="2">The sequence shown here is derived from an EMBL/GenBank/DDBJ whole genome shotgun (WGS) entry which is preliminary data.</text>
</comment>
<gene>
    <name evidence="2" type="ORF">VNI00_001074</name>
</gene>
<name>A0AAW0EB67_9AGAR</name>
<protein>
    <recommendedName>
        <fullName evidence="1">Carbohydrate kinase PfkB domain-containing protein</fullName>
    </recommendedName>
</protein>
<proteinExistence type="predicted"/>
<dbReference type="EMBL" id="JAYKXP010000003">
    <property type="protein sequence ID" value="KAK7060309.1"/>
    <property type="molecule type" value="Genomic_DNA"/>
</dbReference>
<dbReference type="Pfam" id="PF00294">
    <property type="entry name" value="PfkB"/>
    <property type="match status" value="1"/>
</dbReference>
<accession>A0AAW0EB67</accession>
<organism evidence="2 3">
    <name type="scientific">Paramarasmius palmivorus</name>
    <dbReference type="NCBI Taxonomy" id="297713"/>
    <lineage>
        <taxon>Eukaryota</taxon>
        <taxon>Fungi</taxon>
        <taxon>Dikarya</taxon>
        <taxon>Basidiomycota</taxon>
        <taxon>Agaricomycotina</taxon>
        <taxon>Agaricomycetes</taxon>
        <taxon>Agaricomycetidae</taxon>
        <taxon>Agaricales</taxon>
        <taxon>Marasmiineae</taxon>
        <taxon>Marasmiaceae</taxon>
        <taxon>Paramarasmius</taxon>
    </lineage>
</organism>
<dbReference type="PANTHER" id="PTHR47098">
    <property type="entry name" value="PROTEIN MAK32"/>
    <property type="match status" value="1"/>
</dbReference>